<feature type="domain" description="Peptidase M28" evidence="3">
    <location>
        <begin position="124"/>
        <end position="316"/>
    </location>
</feature>
<dbReference type="Proteomes" id="UP001355056">
    <property type="component" value="Unassembled WGS sequence"/>
</dbReference>
<comment type="caution">
    <text evidence="4">The sequence shown here is derived from an EMBL/GenBank/DDBJ whole genome shotgun (WGS) entry which is preliminary data.</text>
</comment>
<keyword evidence="2" id="KW-0812">Transmembrane</keyword>
<reference evidence="4 5" key="1">
    <citation type="journal article" date="2016" name="Int. J. Syst. Evol. Microbiol.">
        <title>Lysobacter erysipheiresistens sp. nov., an antagonist of powdery mildew, isolated from tobacco-cultivated soil.</title>
        <authorList>
            <person name="Xie B."/>
            <person name="Li T."/>
            <person name="Lin X."/>
            <person name="Wang C.J."/>
            <person name="Chen Y.J."/>
            <person name="Liu W.J."/>
            <person name="Zhao Z.W."/>
        </authorList>
    </citation>
    <scope>NUCLEOTIDE SEQUENCE [LARGE SCALE GENOMIC DNA]</scope>
    <source>
        <strain evidence="4 5">RS-LYSO-3</strain>
    </source>
</reference>
<evidence type="ECO:0000313" key="5">
    <source>
        <dbReference type="Proteomes" id="UP001355056"/>
    </source>
</evidence>
<dbReference type="RefSeq" id="WP_332613935.1">
    <property type="nucleotide sequence ID" value="NZ_JAXGFP010000001.1"/>
</dbReference>
<feature type="compositionally biased region" description="Basic and acidic residues" evidence="1">
    <location>
        <begin position="9"/>
        <end position="22"/>
    </location>
</feature>
<accession>A0ABU7YU95</accession>
<dbReference type="EMBL" id="JAXGFP010000001">
    <property type="protein sequence ID" value="MEG3182635.1"/>
    <property type="molecule type" value="Genomic_DNA"/>
</dbReference>
<dbReference type="Gene3D" id="3.40.630.10">
    <property type="entry name" value="Zn peptidases"/>
    <property type="match status" value="1"/>
</dbReference>
<protein>
    <submittedName>
        <fullName evidence="4">M28 family peptidase</fullName>
    </submittedName>
</protein>
<dbReference type="InterPro" id="IPR007484">
    <property type="entry name" value="Peptidase_M28"/>
</dbReference>
<dbReference type="PANTHER" id="PTHR12147:SF26">
    <property type="entry name" value="PEPTIDASE M28 DOMAIN-CONTAINING PROTEIN"/>
    <property type="match status" value="1"/>
</dbReference>
<dbReference type="SUPFAM" id="SSF53187">
    <property type="entry name" value="Zn-dependent exopeptidases"/>
    <property type="match status" value="1"/>
</dbReference>
<evidence type="ECO:0000259" key="3">
    <source>
        <dbReference type="Pfam" id="PF04389"/>
    </source>
</evidence>
<feature type="transmembrane region" description="Helical" evidence="2">
    <location>
        <begin position="495"/>
        <end position="513"/>
    </location>
</feature>
<sequence length="772" mass="80481">MQQTLRSDIGNDGRPGDGESQLRSKPVQSVILIALLALAAVLSLRGNRPPDPLGHDAPTAVFSAARARDVLARILGDGRPHPTGSAANAAVRDRVVAEFDRLGLDAEVQRRFVCGASVCATIDNIVARLPGADGTQATGRNAVLLSAHYDSVAAGAGASDDGAGVATLIEVARALQAGPALPRDVWLLANDGEELGLLGAEAFVREPEFANVGSVVNLEARGTTGASLLIETQPGNAAVVDAVDRALDRPGGTSLDYEIYKTLPNDTDFTVYRREGRSGVNFAWAQGAARYHTPLDDLAHLDPGSLQHHGDNMLAMVRELATAPAPLQRPHDAIFFSLFGRELVSWPAPWNPALLLLGLAAWTLLVVRLVRSGQTRLLSLLGASVAAVAALVLLALLGWAMHALLGALGATPAAWTAQASSLVATFVLLAVAVFAGLARPMSRWFGAPALAAAALVPFALIAIAAVLAMPGASHSGLLPLIAGGLAGHLWPRRPALWAGIAAIVAAMLWFPYVMDSYSAIGHPGLSATSVLMGLVLLPLLLALSDLGRGATAVAVAALVGTVLFAALAVMRPAFDADVPRPLNLVYAGVGDDARVFANTSGPLPEEFLLDAGFAATTESMLPWSPRTRHPGRSGPPLAPPVIEVLGDTVRDGRRRLQLRLRSSRGATEGELILPESVDLASVRVQGEALATSRHSRSGPWRSITVVGLPTEGVLVEFEVDPAEAITLYGVDASPGIPESLVDVVQARDAIAVPIHGGDITMSWTRLEIAPAE</sequence>
<feature type="transmembrane region" description="Helical" evidence="2">
    <location>
        <begin position="350"/>
        <end position="370"/>
    </location>
</feature>
<feature type="transmembrane region" description="Helical" evidence="2">
    <location>
        <begin position="549"/>
        <end position="570"/>
    </location>
</feature>
<proteinExistence type="predicted"/>
<dbReference type="PANTHER" id="PTHR12147">
    <property type="entry name" value="METALLOPEPTIDASE M28 FAMILY MEMBER"/>
    <property type="match status" value="1"/>
</dbReference>
<dbReference type="InterPro" id="IPR045175">
    <property type="entry name" value="M28_fam"/>
</dbReference>
<gene>
    <name evidence="4" type="ORF">SNE34_01215</name>
</gene>
<keyword evidence="2" id="KW-0472">Membrane</keyword>
<feature type="region of interest" description="Disordered" evidence="1">
    <location>
        <begin position="1"/>
        <end position="23"/>
    </location>
</feature>
<keyword evidence="2" id="KW-1133">Transmembrane helix</keyword>
<dbReference type="Pfam" id="PF04389">
    <property type="entry name" value="Peptidase_M28"/>
    <property type="match status" value="1"/>
</dbReference>
<feature type="transmembrane region" description="Helical" evidence="2">
    <location>
        <begin position="377"/>
        <end position="401"/>
    </location>
</feature>
<feature type="transmembrane region" description="Helical" evidence="2">
    <location>
        <begin position="449"/>
        <end position="469"/>
    </location>
</feature>
<evidence type="ECO:0000256" key="1">
    <source>
        <dbReference type="SAM" id="MobiDB-lite"/>
    </source>
</evidence>
<feature type="transmembrane region" description="Helical" evidence="2">
    <location>
        <begin position="413"/>
        <end position="437"/>
    </location>
</feature>
<evidence type="ECO:0000313" key="4">
    <source>
        <dbReference type="EMBL" id="MEG3182635.1"/>
    </source>
</evidence>
<keyword evidence="5" id="KW-1185">Reference proteome</keyword>
<name>A0ABU7YU95_9GAMM</name>
<feature type="transmembrane region" description="Helical" evidence="2">
    <location>
        <begin position="525"/>
        <end position="543"/>
    </location>
</feature>
<organism evidence="4 5">
    <name type="scientific">Novilysobacter erysipheiresistens</name>
    <dbReference type="NCBI Taxonomy" id="1749332"/>
    <lineage>
        <taxon>Bacteria</taxon>
        <taxon>Pseudomonadati</taxon>
        <taxon>Pseudomonadota</taxon>
        <taxon>Gammaproteobacteria</taxon>
        <taxon>Lysobacterales</taxon>
        <taxon>Lysobacteraceae</taxon>
        <taxon>Novilysobacter</taxon>
    </lineage>
</organism>
<evidence type="ECO:0000256" key="2">
    <source>
        <dbReference type="SAM" id="Phobius"/>
    </source>
</evidence>